<feature type="compositionally biased region" description="Polar residues" evidence="1">
    <location>
        <begin position="256"/>
        <end position="266"/>
    </location>
</feature>
<sequence>MATVTAEDIRMVAERVRAAEQVVAPYLRREPYEFEVFEPLMKMLPEERVPFHPPPQRSDETDSQYHVVWRNHLNAWNLQSINDYFKVKGGRLLSPSSDIDDEDDVRAHQALRDQEKVLQGMGIVDWEYFRFPIGYGEPEIPLEFWESLVGIGASRSGNGDMASSSSTLQRFGPFSGNFWRSTEYGAGSAAEQQQVDGSVLYPSIEQSPQRPQSGNEMKTSTLSSLQNAEPALKRKRRSLPVEDDALERPSKKQMTDKQSPLSTALNTVGCKRKRDGEELLEELSTGKLAQPSDKKRRLDAGWKTQSSQKRKRSSQRDDEELQVPQLGYEVPETKRRRVGKTEVISGEQSAQDVSSAASSKRTLATSPSLRITRARRQQLSCEDAQLLQLDQRGKPGVQEPKNAAQKLVRELSAASRNGRRPKKATSTDAKSSRKTKTANATKAGIKASPTADTTTKTTAKTITRTRSRNTSSKIRGKDRPSST</sequence>
<feature type="region of interest" description="Disordered" evidence="1">
    <location>
        <begin position="204"/>
        <end position="371"/>
    </location>
</feature>
<gene>
    <name evidence="2" type="ORF">THAR02_07994</name>
</gene>
<comment type="caution">
    <text evidence="2">The sequence shown here is derived from an EMBL/GenBank/DDBJ whole genome shotgun (WGS) entry which is preliminary data.</text>
</comment>
<feature type="compositionally biased region" description="Basic and acidic residues" evidence="1">
    <location>
        <begin position="246"/>
        <end position="255"/>
    </location>
</feature>
<dbReference type="OMA" id="YFKVKGG"/>
<dbReference type="AlphaFoldDB" id="A0A0F9XH41"/>
<reference evidence="3" key="1">
    <citation type="journal article" date="2015" name="Genome Announc.">
        <title>Draft whole-genome sequence of the biocontrol agent Trichoderma harzianum T6776.</title>
        <authorList>
            <person name="Baroncelli R."/>
            <person name="Piaggeschi G."/>
            <person name="Fiorini L."/>
            <person name="Bertolini E."/>
            <person name="Zapparata A."/>
            <person name="Pe M.E."/>
            <person name="Sarrocco S."/>
            <person name="Vannacci G."/>
        </authorList>
    </citation>
    <scope>NUCLEOTIDE SEQUENCE [LARGE SCALE GENOMIC DNA]</scope>
    <source>
        <strain evidence="3">T6776</strain>
    </source>
</reference>
<protein>
    <submittedName>
        <fullName evidence="2">Uncharacterized protein</fullName>
    </submittedName>
</protein>
<feature type="compositionally biased region" description="Polar residues" evidence="1">
    <location>
        <begin position="204"/>
        <end position="227"/>
    </location>
</feature>
<feature type="region of interest" description="Disordered" evidence="1">
    <location>
        <begin position="409"/>
        <end position="483"/>
    </location>
</feature>
<evidence type="ECO:0000256" key="1">
    <source>
        <dbReference type="SAM" id="MobiDB-lite"/>
    </source>
</evidence>
<feature type="compositionally biased region" description="Polar residues" evidence="1">
    <location>
        <begin position="360"/>
        <end position="369"/>
    </location>
</feature>
<dbReference type="OrthoDB" id="4900091at2759"/>
<feature type="compositionally biased region" description="Low complexity" evidence="1">
    <location>
        <begin position="450"/>
        <end position="473"/>
    </location>
</feature>
<evidence type="ECO:0000313" key="3">
    <source>
        <dbReference type="Proteomes" id="UP000034112"/>
    </source>
</evidence>
<organism evidence="2 3">
    <name type="scientific">Trichoderma harzianum</name>
    <name type="common">Hypocrea lixii</name>
    <dbReference type="NCBI Taxonomy" id="5544"/>
    <lineage>
        <taxon>Eukaryota</taxon>
        <taxon>Fungi</taxon>
        <taxon>Dikarya</taxon>
        <taxon>Ascomycota</taxon>
        <taxon>Pezizomycotina</taxon>
        <taxon>Sordariomycetes</taxon>
        <taxon>Hypocreomycetidae</taxon>
        <taxon>Hypocreales</taxon>
        <taxon>Hypocreaceae</taxon>
        <taxon>Trichoderma</taxon>
    </lineage>
</organism>
<dbReference type="Proteomes" id="UP000034112">
    <property type="component" value="Unassembled WGS sequence"/>
</dbReference>
<name>A0A0F9XH41_TRIHA</name>
<proteinExistence type="predicted"/>
<evidence type="ECO:0000313" key="2">
    <source>
        <dbReference type="EMBL" id="KKO99892.1"/>
    </source>
</evidence>
<feature type="compositionally biased region" description="Low complexity" evidence="1">
    <location>
        <begin position="348"/>
        <end position="359"/>
    </location>
</feature>
<accession>A0A0F9XH41</accession>
<dbReference type="EMBL" id="JOKZ01000291">
    <property type="protein sequence ID" value="KKO99892.1"/>
    <property type="molecule type" value="Genomic_DNA"/>
</dbReference>